<keyword evidence="5" id="KW-0960">Knottin</keyword>
<dbReference type="EMBL" id="JANPWB010000011">
    <property type="protein sequence ID" value="KAJ1124451.1"/>
    <property type="molecule type" value="Genomic_DNA"/>
</dbReference>
<dbReference type="PROSITE" id="PS51150">
    <property type="entry name" value="AGOUTI_2"/>
    <property type="match status" value="1"/>
</dbReference>
<feature type="disulfide bond" evidence="9">
    <location>
        <begin position="75"/>
        <end position="89"/>
    </location>
</feature>
<evidence type="ECO:0000256" key="5">
    <source>
        <dbReference type="ARBA" id="ARBA00022854"/>
    </source>
</evidence>
<dbReference type="Gene3D" id="4.10.760.10">
    <property type="entry name" value="Agouti domain"/>
    <property type="match status" value="1"/>
</dbReference>
<evidence type="ECO:0000256" key="3">
    <source>
        <dbReference type="ARBA" id="ARBA00022525"/>
    </source>
</evidence>
<dbReference type="Proteomes" id="UP001066276">
    <property type="component" value="Chromosome 7"/>
</dbReference>
<accession>A0AAV7PAI7</accession>
<feature type="domain" description="Agouti" evidence="11">
    <location>
        <begin position="68"/>
        <end position="107"/>
    </location>
</feature>
<evidence type="ECO:0000256" key="10">
    <source>
        <dbReference type="SAM" id="MobiDB-lite"/>
    </source>
</evidence>
<dbReference type="GO" id="GO:0005615">
    <property type="term" value="C:extracellular space"/>
    <property type="evidence" value="ECO:0007669"/>
    <property type="project" value="TreeGrafter"/>
</dbReference>
<evidence type="ECO:0000256" key="2">
    <source>
        <dbReference type="ARBA" id="ARBA00017885"/>
    </source>
</evidence>
<dbReference type="GO" id="GO:0032438">
    <property type="term" value="P:melanosome organization"/>
    <property type="evidence" value="ECO:0007669"/>
    <property type="project" value="TreeGrafter"/>
</dbReference>
<feature type="disulfide bond" evidence="9">
    <location>
        <begin position="86"/>
        <end position="107"/>
    </location>
</feature>
<keyword evidence="4" id="KW-0732">Signal</keyword>
<evidence type="ECO:0000256" key="8">
    <source>
        <dbReference type="ARBA" id="ARBA00033432"/>
    </source>
</evidence>
<evidence type="ECO:0000256" key="7">
    <source>
        <dbReference type="ARBA" id="ARBA00023180"/>
    </source>
</evidence>
<feature type="disulfide bond" evidence="9">
    <location>
        <begin position="91"/>
        <end position="98"/>
    </location>
</feature>
<dbReference type="SUPFAM" id="SSF57055">
    <property type="entry name" value="Agouti-related protein"/>
    <property type="match status" value="1"/>
</dbReference>
<sequence length="107" mass="12117">MNIEEKTIMKHSATKDMKKLQELLPPISIVELTKTSRRMSRSEAEKMKLSKKRMSPVKPPRPPPPANCIPLYSSCKSPSPPCCDPCAICKCQLFQTVCLYRMGYPNC</sequence>
<comment type="caution">
    <text evidence="9">Lacks conserved residue(s) required for the propagation of feature annotation.</text>
</comment>
<dbReference type="PANTHER" id="PTHR16551:SF1">
    <property type="entry name" value="AGOUTI-SIGNALING PROTEIN"/>
    <property type="match status" value="1"/>
</dbReference>
<evidence type="ECO:0000256" key="4">
    <source>
        <dbReference type="ARBA" id="ARBA00022729"/>
    </source>
</evidence>
<dbReference type="SMART" id="SM00792">
    <property type="entry name" value="Agouti"/>
    <property type="match status" value="1"/>
</dbReference>
<evidence type="ECO:0000313" key="12">
    <source>
        <dbReference type="EMBL" id="KAJ1124451.1"/>
    </source>
</evidence>
<evidence type="ECO:0000313" key="13">
    <source>
        <dbReference type="Proteomes" id="UP001066276"/>
    </source>
</evidence>
<dbReference type="GO" id="GO:0031779">
    <property type="term" value="F:melanocortin receptor binding"/>
    <property type="evidence" value="ECO:0007669"/>
    <property type="project" value="TreeGrafter"/>
</dbReference>
<protein>
    <recommendedName>
        <fullName evidence="2">Agouti-signaling protein</fullName>
    </recommendedName>
    <alternativeName>
        <fullName evidence="8">Agouti switch protein</fullName>
    </alternativeName>
</protein>
<proteinExistence type="predicted"/>
<keyword evidence="7" id="KW-0325">Glycoprotein</keyword>
<dbReference type="Pfam" id="PF05039">
    <property type="entry name" value="Agouti"/>
    <property type="match status" value="1"/>
</dbReference>
<evidence type="ECO:0000256" key="1">
    <source>
        <dbReference type="ARBA" id="ARBA00004613"/>
    </source>
</evidence>
<dbReference type="GO" id="GO:0009755">
    <property type="term" value="P:hormone-mediated signaling pathway"/>
    <property type="evidence" value="ECO:0007669"/>
    <property type="project" value="InterPro"/>
</dbReference>
<comment type="caution">
    <text evidence="12">The sequence shown here is derived from an EMBL/GenBank/DDBJ whole genome shotgun (WGS) entry which is preliminary data.</text>
</comment>
<keyword evidence="13" id="KW-1185">Reference proteome</keyword>
<feature type="region of interest" description="Disordered" evidence="10">
    <location>
        <begin position="34"/>
        <end position="62"/>
    </location>
</feature>
<dbReference type="InterPro" id="IPR007733">
    <property type="entry name" value="Agouti"/>
</dbReference>
<evidence type="ECO:0000259" key="11">
    <source>
        <dbReference type="PROSITE" id="PS51150"/>
    </source>
</evidence>
<dbReference type="InterPro" id="IPR027300">
    <property type="entry name" value="Agouti_dom"/>
</dbReference>
<keyword evidence="3" id="KW-0964">Secreted</keyword>
<evidence type="ECO:0000256" key="9">
    <source>
        <dbReference type="PROSITE-ProRule" id="PRU00494"/>
    </source>
</evidence>
<comment type="subcellular location">
    <subcellularLocation>
        <location evidence="1">Secreted</location>
    </subcellularLocation>
</comment>
<reference evidence="12" key="1">
    <citation type="journal article" date="2022" name="bioRxiv">
        <title>Sequencing and chromosome-scale assembly of the giantPleurodeles waltlgenome.</title>
        <authorList>
            <person name="Brown T."/>
            <person name="Elewa A."/>
            <person name="Iarovenko S."/>
            <person name="Subramanian E."/>
            <person name="Araus A.J."/>
            <person name="Petzold A."/>
            <person name="Susuki M."/>
            <person name="Suzuki K.-i.T."/>
            <person name="Hayashi T."/>
            <person name="Toyoda A."/>
            <person name="Oliveira C."/>
            <person name="Osipova E."/>
            <person name="Leigh N.D."/>
            <person name="Simon A."/>
            <person name="Yun M.H."/>
        </authorList>
    </citation>
    <scope>NUCLEOTIDE SEQUENCE</scope>
    <source>
        <strain evidence="12">20211129_DDA</strain>
        <tissue evidence="12">Liver</tissue>
    </source>
</reference>
<dbReference type="GO" id="GO:0005184">
    <property type="term" value="F:neuropeptide hormone activity"/>
    <property type="evidence" value="ECO:0007669"/>
    <property type="project" value="TreeGrafter"/>
</dbReference>
<dbReference type="PANTHER" id="PTHR16551">
    <property type="entry name" value="AGOUTI RELATED"/>
    <property type="match status" value="1"/>
</dbReference>
<feature type="disulfide bond" evidence="9">
    <location>
        <begin position="68"/>
        <end position="83"/>
    </location>
</feature>
<dbReference type="AlphaFoldDB" id="A0AAV7PAI7"/>
<evidence type="ECO:0000256" key="6">
    <source>
        <dbReference type="ARBA" id="ARBA00023157"/>
    </source>
</evidence>
<name>A0AAV7PAI7_PLEWA</name>
<gene>
    <name evidence="12" type="ORF">NDU88_002912</name>
</gene>
<dbReference type="InterPro" id="IPR036836">
    <property type="entry name" value="Agouti_dom_sf"/>
</dbReference>
<organism evidence="12 13">
    <name type="scientific">Pleurodeles waltl</name>
    <name type="common">Iberian ribbed newt</name>
    <dbReference type="NCBI Taxonomy" id="8319"/>
    <lineage>
        <taxon>Eukaryota</taxon>
        <taxon>Metazoa</taxon>
        <taxon>Chordata</taxon>
        <taxon>Craniata</taxon>
        <taxon>Vertebrata</taxon>
        <taxon>Euteleostomi</taxon>
        <taxon>Amphibia</taxon>
        <taxon>Batrachia</taxon>
        <taxon>Caudata</taxon>
        <taxon>Salamandroidea</taxon>
        <taxon>Salamandridae</taxon>
        <taxon>Pleurodelinae</taxon>
        <taxon>Pleurodeles</taxon>
    </lineage>
</organism>
<keyword evidence="6 9" id="KW-1015">Disulfide bond</keyword>